<gene>
    <name evidence="8" type="ORF">C6N40_07685</name>
</gene>
<name>A0A2P6M8U7_9GAMM</name>
<evidence type="ECO:0000259" key="7">
    <source>
        <dbReference type="PROSITE" id="PS50011"/>
    </source>
</evidence>
<reference evidence="8 9" key="1">
    <citation type="submission" date="2018-03" db="EMBL/GenBank/DDBJ databases">
        <title>Arenimonas caeni sp. nov., isolated from activated sludge.</title>
        <authorList>
            <person name="Liu H."/>
        </authorList>
    </citation>
    <scope>NUCLEOTIDE SEQUENCE [LARGE SCALE GENOMIC DNA]</scope>
    <source>
        <strain evidence="9">z29</strain>
    </source>
</reference>
<dbReference type="InterPro" id="IPR017441">
    <property type="entry name" value="Protein_kinase_ATP_BS"/>
</dbReference>
<comment type="caution">
    <text evidence="8">The sequence shown here is derived from an EMBL/GenBank/DDBJ whole genome shotgun (WGS) entry which is preliminary data.</text>
</comment>
<organism evidence="8 9">
    <name type="scientific">Arenimonas caeni</name>
    <dbReference type="NCBI Taxonomy" id="2058085"/>
    <lineage>
        <taxon>Bacteria</taxon>
        <taxon>Pseudomonadati</taxon>
        <taxon>Pseudomonadota</taxon>
        <taxon>Gammaproteobacteria</taxon>
        <taxon>Lysobacterales</taxon>
        <taxon>Lysobacteraceae</taxon>
        <taxon>Arenimonas</taxon>
    </lineage>
</organism>
<keyword evidence="4 5" id="KW-0067">ATP-binding</keyword>
<dbReference type="Gene3D" id="1.10.510.10">
    <property type="entry name" value="Transferase(Phosphotransferase) domain 1"/>
    <property type="match status" value="1"/>
</dbReference>
<evidence type="ECO:0000313" key="9">
    <source>
        <dbReference type="Proteomes" id="UP000241736"/>
    </source>
</evidence>
<dbReference type="PROSITE" id="PS00107">
    <property type="entry name" value="PROTEIN_KINASE_ATP"/>
    <property type="match status" value="1"/>
</dbReference>
<keyword evidence="9" id="KW-1185">Reference proteome</keyword>
<keyword evidence="2 5" id="KW-0547">Nucleotide-binding</keyword>
<proteinExistence type="predicted"/>
<dbReference type="RefSeq" id="WP_106990433.1">
    <property type="nucleotide sequence ID" value="NZ_KZ679089.1"/>
</dbReference>
<dbReference type="SUPFAM" id="SSF56112">
    <property type="entry name" value="Protein kinase-like (PK-like)"/>
    <property type="match status" value="1"/>
</dbReference>
<dbReference type="Gene3D" id="3.30.200.20">
    <property type="entry name" value="Phosphorylase Kinase, domain 1"/>
    <property type="match status" value="1"/>
</dbReference>
<dbReference type="OrthoDB" id="9801841at2"/>
<keyword evidence="3" id="KW-0418">Kinase</keyword>
<dbReference type="Proteomes" id="UP000241736">
    <property type="component" value="Unassembled WGS sequence"/>
</dbReference>
<dbReference type="SUPFAM" id="SSF48452">
    <property type="entry name" value="TPR-like"/>
    <property type="match status" value="4"/>
</dbReference>
<feature type="transmembrane region" description="Helical" evidence="6">
    <location>
        <begin position="370"/>
        <end position="391"/>
    </location>
</feature>
<sequence length="931" mass="100381">MSTGDLSLWRAADEIFDRLLDLPADEREAALAAMALDPVLEAHVRRLVAAHDRADGPLDPAGPDAELEGRCIGRWVLEDEIGRGGMSVVYRARTDEGGETRVAAIKLLTLGALVAGGVQRFKREQAILARLQHPHIAGLLDCGVTEDGTPWLAMPLVDGQPIDQWCDERNLGVGARVQLMLDVCDAVAYAHRNLVIHRDIKPSNVLVDREGYVRLLDFGIGGMLESRQAGMTLTRMLAWTPQYAAPEQFKLAPASTAMDVYGLGALLFRLLTGRPPREGPPDGQPVTLPSRACLDDDTATAPLRRAASKALRGDLDAIVLKALAPDPEDRYRSPDALARDLGNWLRDRPVRARGSGTFYRLRCFLRRHRAGVAGGIVLALVLGGGLAATLWQAERARAEAARATAVKDFLVELFESADPEVEAGRVPDTLTVLSRGAGRVHRELAGEPALAAELLHTIGRVQLHLGDYAASREQLLAAYELGRRHKLPAPARGRTLLQLGVLGIETGRYDDARDWLLRARDTLAGLKDAESRSALAYVHMYLGSVATSLGEHETALAELAQAEAIESTLEPDGRRRGHLRIHQAQSLRAAGRAREAWDVLREAVDRIPEPGIADLPLLTALGSVAGDLGRHEEAERYFRRVVETMRAAYPPGSPALATPLNNLSLAISARGRHREAEPVLREALALRRASVGSDSARLAPVLSNHGTMLMRLGRADEAVAAFDEALAAAEAGLGPLHERSLMVLSFKCQAQALAGRADETAACESQLLARLPRRAAMPGARQAADDNLRRLALARLLLGQPGPALALLGRMSPAPETDAPDRARLQAEAWRLLAHALQGLSEPAAAAALAAHLPALADGSFEQADLRLALAAQARVSGDVATSEARLRELRTPFLEGEVPARVESMVARVRNLAPHPVKDGIDPRQRTGKR</sequence>
<keyword evidence="6" id="KW-1133">Transmembrane helix</keyword>
<dbReference type="PANTHER" id="PTHR43289">
    <property type="entry name" value="MITOGEN-ACTIVATED PROTEIN KINASE KINASE KINASE 20-RELATED"/>
    <property type="match status" value="1"/>
</dbReference>
<dbReference type="CDD" id="cd14014">
    <property type="entry name" value="STKc_PknB_like"/>
    <property type="match status" value="1"/>
</dbReference>
<dbReference type="EMBL" id="PVLF01000010">
    <property type="protein sequence ID" value="PRH82390.1"/>
    <property type="molecule type" value="Genomic_DNA"/>
</dbReference>
<dbReference type="SMART" id="SM00028">
    <property type="entry name" value="TPR"/>
    <property type="match status" value="5"/>
</dbReference>
<dbReference type="InterPro" id="IPR011990">
    <property type="entry name" value="TPR-like_helical_dom_sf"/>
</dbReference>
<keyword evidence="6" id="KW-0472">Membrane</keyword>
<dbReference type="InterPro" id="IPR008271">
    <property type="entry name" value="Ser/Thr_kinase_AS"/>
</dbReference>
<keyword evidence="6" id="KW-0812">Transmembrane</keyword>
<keyword evidence="1" id="KW-0808">Transferase</keyword>
<evidence type="ECO:0000256" key="3">
    <source>
        <dbReference type="ARBA" id="ARBA00022777"/>
    </source>
</evidence>
<dbReference type="InterPro" id="IPR000719">
    <property type="entry name" value="Prot_kinase_dom"/>
</dbReference>
<dbReference type="InterPro" id="IPR011009">
    <property type="entry name" value="Kinase-like_dom_sf"/>
</dbReference>
<dbReference type="Pfam" id="PF13424">
    <property type="entry name" value="TPR_12"/>
    <property type="match status" value="1"/>
</dbReference>
<dbReference type="InterPro" id="IPR019734">
    <property type="entry name" value="TPR_rpt"/>
</dbReference>
<dbReference type="PANTHER" id="PTHR43289:SF34">
    <property type="entry name" value="SERINE_THREONINE-PROTEIN KINASE YBDM-RELATED"/>
    <property type="match status" value="1"/>
</dbReference>
<evidence type="ECO:0000313" key="8">
    <source>
        <dbReference type="EMBL" id="PRH82390.1"/>
    </source>
</evidence>
<dbReference type="Pfam" id="PF13374">
    <property type="entry name" value="TPR_10"/>
    <property type="match status" value="1"/>
</dbReference>
<evidence type="ECO:0000256" key="2">
    <source>
        <dbReference type="ARBA" id="ARBA00022741"/>
    </source>
</evidence>
<dbReference type="SMART" id="SM00220">
    <property type="entry name" value="S_TKc"/>
    <property type="match status" value="1"/>
</dbReference>
<dbReference type="Gene3D" id="1.25.40.10">
    <property type="entry name" value="Tetratricopeptide repeat domain"/>
    <property type="match status" value="2"/>
</dbReference>
<evidence type="ECO:0000256" key="5">
    <source>
        <dbReference type="PROSITE-ProRule" id="PRU10141"/>
    </source>
</evidence>
<accession>A0A2P6M8U7</accession>
<dbReference type="GO" id="GO:0004674">
    <property type="term" value="F:protein serine/threonine kinase activity"/>
    <property type="evidence" value="ECO:0007669"/>
    <property type="project" value="TreeGrafter"/>
</dbReference>
<dbReference type="AlphaFoldDB" id="A0A2P6M8U7"/>
<evidence type="ECO:0000256" key="1">
    <source>
        <dbReference type="ARBA" id="ARBA00022679"/>
    </source>
</evidence>
<dbReference type="GO" id="GO:0005524">
    <property type="term" value="F:ATP binding"/>
    <property type="evidence" value="ECO:0007669"/>
    <property type="project" value="UniProtKB-UniRule"/>
</dbReference>
<dbReference type="PROSITE" id="PS50011">
    <property type="entry name" value="PROTEIN_KINASE_DOM"/>
    <property type="match status" value="1"/>
</dbReference>
<protein>
    <recommendedName>
        <fullName evidence="7">Protein kinase domain-containing protein</fullName>
    </recommendedName>
</protein>
<feature type="domain" description="Protein kinase" evidence="7">
    <location>
        <begin position="75"/>
        <end position="345"/>
    </location>
</feature>
<evidence type="ECO:0000256" key="6">
    <source>
        <dbReference type="SAM" id="Phobius"/>
    </source>
</evidence>
<dbReference type="Pfam" id="PF00069">
    <property type="entry name" value="Pkinase"/>
    <property type="match status" value="1"/>
</dbReference>
<feature type="binding site" evidence="5">
    <location>
        <position position="106"/>
    </location>
    <ligand>
        <name>ATP</name>
        <dbReference type="ChEBI" id="CHEBI:30616"/>
    </ligand>
</feature>
<evidence type="ECO:0000256" key="4">
    <source>
        <dbReference type="ARBA" id="ARBA00022840"/>
    </source>
</evidence>
<dbReference type="PROSITE" id="PS00108">
    <property type="entry name" value="PROTEIN_KINASE_ST"/>
    <property type="match status" value="1"/>
</dbReference>